<reference evidence="1" key="1">
    <citation type="submission" date="2021-10" db="EMBL/GenBank/DDBJ databases">
        <title>Anaerobic single-cell dispensing facilitates the cultivation of human gut bacteria.</title>
        <authorList>
            <person name="Afrizal A."/>
        </authorList>
    </citation>
    <scope>NUCLEOTIDE SEQUENCE</scope>
    <source>
        <strain evidence="1">CLA-AA-H233</strain>
    </source>
</reference>
<dbReference type="GO" id="GO:0016301">
    <property type="term" value="F:kinase activity"/>
    <property type="evidence" value="ECO:0007669"/>
    <property type="project" value="UniProtKB-KW"/>
</dbReference>
<dbReference type="Pfam" id="PF02283">
    <property type="entry name" value="CobU"/>
    <property type="match status" value="1"/>
</dbReference>
<accession>A0ABS8F4Q9</accession>
<dbReference type="GO" id="GO:0016779">
    <property type="term" value="F:nucleotidyltransferase activity"/>
    <property type="evidence" value="ECO:0007669"/>
    <property type="project" value="UniProtKB-KW"/>
</dbReference>
<evidence type="ECO:0000313" key="2">
    <source>
        <dbReference type="Proteomes" id="UP001430637"/>
    </source>
</evidence>
<gene>
    <name evidence="1" type="ORF">LKD23_00250</name>
</gene>
<keyword evidence="1" id="KW-0418">Kinase</keyword>
<sequence length="108" mass="11374">MMFITGPLYSGKRTFARKFRGSVIADVQDAAAEIQTPEQLEALARELAEYDIVIATEVGGGVVPMDAGARAGREAAGRLACLLAARADCVVQMFCGIPTVLKGELPSC</sequence>
<proteinExistence type="predicted"/>
<dbReference type="RefSeq" id="WP_227619805.1">
    <property type="nucleotide sequence ID" value="NZ_JAJEQL010000001.1"/>
</dbReference>
<keyword evidence="1" id="KW-0548">Nucleotidyltransferase</keyword>
<dbReference type="EMBL" id="JAJEQL010000001">
    <property type="protein sequence ID" value="MCC2198209.1"/>
    <property type="molecule type" value="Genomic_DNA"/>
</dbReference>
<dbReference type="SUPFAM" id="SSF52540">
    <property type="entry name" value="P-loop containing nucleoside triphosphate hydrolases"/>
    <property type="match status" value="1"/>
</dbReference>
<organism evidence="1 2">
    <name type="scientific">Faecalibacterium butyricigenerans</name>
    <dbReference type="NCBI Taxonomy" id="1851427"/>
    <lineage>
        <taxon>Bacteria</taxon>
        <taxon>Bacillati</taxon>
        <taxon>Bacillota</taxon>
        <taxon>Clostridia</taxon>
        <taxon>Eubacteriales</taxon>
        <taxon>Oscillospiraceae</taxon>
        <taxon>Faecalibacterium</taxon>
    </lineage>
</organism>
<keyword evidence="1" id="KW-0808">Transferase</keyword>
<dbReference type="InterPro" id="IPR027417">
    <property type="entry name" value="P-loop_NTPase"/>
</dbReference>
<name>A0ABS8F4Q9_9FIRM</name>
<keyword evidence="2" id="KW-1185">Reference proteome</keyword>
<dbReference type="Gene3D" id="3.40.50.300">
    <property type="entry name" value="P-loop containing nucleotide triphosphate hydrolases"/>
    <property type="match status" value="1"/>
</dbReference>
<dbReference type="InterPro" id="IPR003203">
    <property type="entry name" value="CobU/CobP"/>
</dbReference>
<dbReference type="Proteomes" id="UP001430637">
    <property type="component" value="Unassembled WGS sequence"/>
</dbReference>
<protein>
    <submittedName>
        <fullName evidence="1">Bifunctional adenosylcobinamide kinase/adenosylcobinamide-phosphate guanylyltransferase</fullName>
    </submittedName>
</protein>
<evidence type="ECO:0000313" key="1">
    <source>
        <dbReference type="EMBL" id="MCC2198209.1"/>
    </source>
</evidence>
<comment type="caution">
    <text evidence="1">The sequence shown here is derived from an EMBL/GenBank/DDBJ whole genome shotgun (WGS) entry which is preliminary data.</text>
</comment>